<evidence type="ECO:0000313" key="2">
    <source>
        <dbReference type="EMBL" id="CAA9454339.1"/>
    </source>
</evidence>
<gene>
    <name evidence="2" type="ORF">AVDCRST_MAG01-01-4976</name>
</gene>
<reference evidence="2" key="1">
    <citation type="submission" date="2020-02" db="EMBL/GenBank/DDBJ databases">
        <authorList>
            <person name="Meier V. D."/>
        </authorList>
    </citation>
    <scope>NUCLEOTIDE SEQUENCE</scope>
    <source>
        <strain evidence="2">AVDCRST_MAG01</strain>
    </source>
</reference>
<evidence type="ECO:0000256" key="1">
    <source>
        <dbReference type="SAM" id="MobiDB-lite"/>
    </source>
</evidence>
<organism evidence="2">
    <name type="scientific">uncultured Rubrobacteraceae bacterium</name>
    <dbReference type="NCBI Taxonomy" id="349277"/>
    <lineage>
        <taxon>Bacteria</taxon>
        <taxon>Bacillati</taxon>
        <taxon>Actinomycetota</taxon>
        <taxon>Rubrobacteria</taxon>
        <taxon>Rubrobacterales</taxon>
        <taxon>Rubrobacteraceae</taxon>
        <taxon>environmental samples</taxon>
    </lineage>
</organism>
<accession>A0A6J4R375</accession>
<sequence length="132" mass="14569">MHGFLLRRPGHLCRAEVRRLCAPASRRVCPSRGSIAPYQDPPDPCSVLYYAGSAGTDHPGVPPRTSQNLLNPKFRELPFRNRLKNARRFLNGGFLAARSGRIRGPLYPSGGLRSLDPSPSDFPDSLSTRLSE</sequence>
<proteinExistence type="predicted"/>
<feature type="compositionally biased region" description="Low complexity" evidence="1">
    <location>
        <begin position="112"/>
        <end position="132"/>
    </location>
</feature>
<dbReference type="AlphaFoldDB" id="A0A6J4R375"/>
<name>A0A6J4R375_9ACTN</name>
<feature type="region of interest" description="Disordered" evidence="1">
    <location>
        <begin position="100"/>
        <end position="132"/>
    </location>
</feature>
<protein>
    <submittedName>
        <fullName evidence="2">Uncharacterized protein</fullName>
    </submittedName>
</protein>
<dbReference type="EMBL" id="CADCUW010000651">
    <property type="protein sequence ID" value="CAA9454339.1"/>
    <property type="molecule type" value="Genomic_DNA"/>
</dbReference>